<keyword evidence="4" id="KW-0812">Transmembrane</keyword>
<keyword evidence="4" id="KW-0472">Membrane</keyword>
<keyword evidence="4" id="KW-0675">Receptor</keyword>
<reference evidence="4 5" key="1">
    <citation type="submission" date="2024-01" db="EMBL/GenBank/DDBJ databases">
        <title>The complete chloroplast genome sequence of Lithospermum erythrorhizon: insights into the phylogenetic relationship among Boraginaceae species and the maternal lineages of purple gromwells.</title>
        <authorList>
            <person name="Okada T."/>
            <person name="Watanabe K."/>
        </authorList>
    </citation>
    <scope>NUCLEOTIDE SEQUENCE [LARGE SCALE GENOMIC DNA]</scope>
</reference>
<keyword evidence="5" id="KW-1185">Reference proteome</keyword>
<dbReference type="PANTHER" id="PTHR42648:SF31">
    <property type="entry name" value="RNA-DIRECTED DNA POLYMERASE"/>
    <property type="match status" value="1"/>
</dbReference>
<dbReference type="PANTHER" id="PTHR42648">
    <property type="entry name" value="TRANSPOSASE, PUTATIVE-RELATED"/>
    <property type="match status" value="1"/>
</dbReference>
<organism evidence="4 5">
    <name type="scientific">Lithospermum erythrorhizon</name>
    <name type="common">Purple gromwell</name>
    <name type="synonym">Lithospermum officinale var. erythrorhizon</name>
    <dbReference type="NCBI Taxonomy" id="34254"/>
    <lineage>
        <taxon>Eukaryota</taxon>
        <taxon>Viridiplantae</taxon>
        <taxon>Streptophyta</taxon>
        <taxon>Embryophyta</taxon>
        <taxon>Tracheophyta</taxon>
        <taxon>Spermatophyta</taxon>
        <taxon>Magnoliopsida</taxon>
        <taxon>eudicotyledons</taxon>
        <taxon>Gunneridae</taxon>
        <taxon>Pentapetalae</taxon>
        <taxon>asterids</taxon>
        <taxon>lamiids</taxon>
        <taxon>Boraginales</taxon>
        <taxon>Boraginaceae</taxon>
        <taxon>Boraginoideae</taxon>
        <taxon>Lithospermeae</taxon>
        <taxon>Lithospermum</taxon>
    </lineage>
</organism>
<name>A0AAV3Q2P9_LITER</name>
<keyword evidence="2" id="KW-0378">Hydrolase</keyword>
<proteinExistence type="predicted"/>
<dbReference type="GO" id="GO:0016787">
    <property type="term" value="F:hydrolase activity"/>
    <property type="evidence" value="ECO:0007669"/>
    <property type="project" value="UniProtKB-KW"/>
</dbReference>
<dbReference type="Pfam" id="PF07727">
    <property type="entry name" value="RVT_2"/>
    <property type="match status" value="1"/>
</dbReference>
<dbReference type="GO" id="GO:0046872">
    <property type="term" value="F:metal ion binding"/>
    <property type="evidence" value="ECO:0007669"/>
    <property type="project" value="UniProtKB-KW"/>
</dbReference>
<evidence type="ECO:0000313" key="4">
    <source>
        <dbReference type="EMBL" id="GAA0158004.1"/>
    </source>
</evidence>
<evidence type="ECO:0000256" key="2">
    <source>
        <dbReference type="ARBA" id="ARBA00022801"/>
    </source>
</evidence>
<dbReference type="EMBL" id="BAABME010003231">
    <property type="protein sequence ID" value="GAA0158004.1"/>
    <property type="molecule type" value="Genomic_DNA"/>
</dbReference>
<feature type="domain" description="Reverse transcriptase Ty1/copia-type" evidence="3">
    <location>
        <begin position="84"/>
        <end position="315"/>
    </location>
</feature>
<evidence type="ECO:0000313" key="5">
    <source>
        <dbReference type="Proteomes" id="UP001454036"/>
    </source>
</evidence>
<evidence type="ECO:0000259" key="3">
    <source>
        <dbReference type="Pfam" id="PF07727"/>
    </source>
</evidence>
<dbReference type="InterPro" id="IPR039537">
    <property type="entry name" value="Retrotran_Ty1/copia-like"/>
</dbReference>
<comment type="caution">
    <text evidence="4">The sequence shown here is derived from an EMBL/GenBank/DDBJ whole genome shotgun (WGS) entry which is preliminary data.</text>
</comment>
<evidence type="ECO:0000256" key="1">
    <source>
        <dbReference type="ARBA" id="ARBA00022723"/>
    </source>
</evidence>
<dbReference type="InterPro" id="IPR043502">
    <property type="entry name" value="DNA/RNA_pol_sf"/>
</dbReference>
<gene>
    <name evidence="4" type="ORF">LIER_15139</name>
</gene>
<dbReference type="InterPro" id="IPR013103">
    <property type="entry name" value="RVT_2"/>
</dbReference>
<protein>
    <submittedName>
        <fullName evidence="4">Transmembrane signal receptor</fullName>
    </submittedName>
</protein>
<dbReference type="AlphaFoldDB" id="A0AAV3Q2P9"/>
<dbReference type="SUPFAM" id="SSF56672">
    <property type="entry name" value="DNA/RNA polymerases"/>
    <property type="match status" value="1"/>
</dbReference>
<keyword evidence="1" id="KW-0479">Metal-binding</keyword>
<accession>A0AAV3Q2P9</accession>
<dbReference type="Proteomes" id="UP001454036">
    <property type="component" value="Unassembled WGS sequence"/>
</dbReference>
<sequence>MVRSLMFQSGLPKHFFGESILTATYIINRLPSYLLHWKSSFELLHNSAPSVQHLRTFGSLCFITNTVPHKEKFAPRSYPAIFLGQKPIGCKWVYKVKCKPTWEVDKHKARLVANGYNQIEGIDYFDNFSLVAKTVTVRMVLAIVVAKSWHLHQLDINNAFLDGYLDEDIYMTPRDGYQKEKEGQMCKLIRSLYGLKQESRQWNHEFTLNIATYGFKQSPYDHCLFIIHKPDCFMVLVVYVDDILLASSSKLEIQKIKDFLHDKFTIKDLGVAKYFLGIEIARTTAGMYVTQRKYNTYIIADMKLTEANTTQTPFLSDWNPNDENSGPCDDPSAYRRYNLYCKYT</sequence>